<dbReference type="Proteomes" id="UP001338125">
    <property type="component" value="Unassembled WGS sequence"/>
</dbReference>
<evidence type="ECO:0000256" key="3">
    <source>
        <dbReference type="ARBA" id="ARBA00023163"/>
    </source>
</evidence>
<comment type="caution">
    <text evidence="8">The sequence shown here is derived from an EMBL/GenBank/DDBJ whole genome shotgun (WGS) entry which is preliminary data.</text>
</comment>
<dbReference type="InterPro" id="IPR006856">
    <property type="entry name" value="MATalpha_HMGbox"/>
</dbReference>
<keyword evidence="1 5" id="KW-0805">Transcription regulation</keyword>
<accession>A0ABR0T3L7</accession>
<evidence type="ECO:0000259" key="7">
    <source>
        <dbReference type="PROSITE" id="PS51325"/>
    </source>
</evidence>
<evidence type="ECO:0000313" key="8">
    <source>
        <dbReference type="EMBL" id="KAK5998934.1"/>
    </source>
</evidence>
<comment type="similarity">
    <text evidence="5">Belongs to the MATALPHA1 family.</text>
</comment>
<evidence type="ECO:0000256" key="2">
    <source>
        <dbReference type="ARBA" id="ARBA00023125"/>
    </source>
</evidence>
<comment type="subcellular location">
    <subcellularLocation>
        <location evidence="5">Nucleus</location>
    </subcellularLocation>
</comment>
<protein>
    <submittedName>
        <fullName evidence="8">Mating-type protein MAT-1</fullName>
    </submittedName>
</protein>
<dbReference type="PROSITE" id="PS51325">
    <property type="entry name" value="ALPHA_BOX"/>
    <property type="match status" value="1"/>
</dbReference>
<dbReference type="EMBL" id="JAVFKD010000001">
    <property type="protein sequence ID" value="KAK5998934.1"/>
    <property type="molecule type" value="Genomic_DNA"/>
</dbReference>
<keyword evidence="2 5" id="KW-0238">DNA-binding</keyword>
<evidence type="ECO:0000256" key="6">
    <source>
        <dbReference type="SAM" id="MobiDB-lite"/>
    </source>
</evidence>
<dbReference type="Pfam" id="PF04769">
    <property type="entry name" value="MATalpha_HMGbox"/>
    <property type="match status" value="1"/>
</dbReference>
<evidence type="ECO:0000256" key="1">
    <source>
        <dbReference type="ARBA" id="ARBA00023015"/>
    </source>
</evidence>
<keyword evidence="4 5" id="KW-0539">Nucleus</keyword>
<evidence type="ECO:0000256" key="5">
    <source>
        <dbReference type="RuleBase" id="RU003516"/>
    </source>
</evidence>
<name>A0ABR0T3L7_9HYPO</name>
<reference evidence="8 9" key="1">
    <citation type="submission" date="2024-01" db="EMBL/GenBank/DDBJ databases">
        <title>Complete genome of Cladobotryum mycophilum ATHUM6906.</title>
        <authorList>
            <person name="Christinaki A.C."/>
            <person name="Myridakis A.I."/>
            <person name="Kouvelis V.N."/>
        </authorList>
    </citation>
    <scope>NUCLEOTIDE SEQUENCE [LARGE SCALE GENOMIC DNA]</scope>
    <source>
        <strain evidence="8 9">ATHUM6906</strain>
    </source>
</reference>
<sequence>MDSKAEIMKRLSALPAQDLLRLLRDETIFEIAARYFELTGLNQVQDRGQTQTSSVPSSTSSAAVPARAAPSDRAKRPLNAFMAFRSYYLKLFPDVQQKTASGFLTALWNKDPFRNKWALVAKVYSFVRDEIGRDKVSLSYFLGLSCPLMKITEPAVYLETFGWCVEDDETGTSKLFQTETGTTITETNLQLEGCPSTENELLLAVINVGYFPDESPNLVERMNTSSNGIMTTATSTLPVPYTREKLDFMKTIRNDPIQASKELFGAEYCEETVQALGVNSHNAHNLNSIGHLPMQIAYPDPRRYYNYATTHSNLAQAGTPVMRLDNLPDCEPFDIDSPWDLDTILGHTQQEAAGLPPSPQYNAHQDFHYAF</sequence>
<proteinExistence type="inferred from homology"/>
<gene>
    <name evidence="8" type="ORF">PT974_01318</name>
</gene>
<organism evidence="8 9">
    <name type="scientific">Cladobotryum mycophilum</name>
    <dbReference type="NCBI Taxonomy" id="491253"/>
    <lineage>
        <taxon>Eukaryota</taxon>
        <taxon>Fungi</taxon>
        <taxon>Dikarya</taxon>
        <taxon>Ascomycota</taxon>
        <taxon>Pezizomycotina</taxon>
        <taxon>Sordariomycetes</taxon>
        <taxon>Hypocreomycetidae</taxon>
        <taxon>Hypocreales</taxon>
        <taxon>Hypocreaceae</taxon>
        <taxon>Cladobotryum</taxon>
    </lineage>
</organism>
<evidence type="ECO:0000313" key="9">
    <source>
        <dbReference type="Proteomes" id="UP001338125"/>
    </source>
</evidence>
<feature type="compositionally biased region" description="Low complexity" evidence="6">
    <location>
        <begin position="52"/>
        <end position="69"/>
    </location>
</feature>
<keyword evidence="9" id="KW-1185">Reference proteome</keyword>
<feature type="region of interest" description="Disordered" evidence="6">
    <location>
        <begin position="47"/>
        <end position="71"/>
    </location>
</feature>
<feature type="domain" description="Alpha box" evidence="7">
    <location>
        <begin position="73"/>
        <end position="128"/>
    </location>
</feature>
<keyword evidence="3 5" id="KW-0804">Transcription</keyword>
<evidence type="ECO:0000256" key="4">
    <source>
        <dbReference type="ARBA" id="ARBA00023242"/>
    </source>
</evidence>